<dbReference type="GO" id="GO:0005634">
    <property type="term" value="C:nucleus"/>
    <property type="evidence" value="ECO:0007669"/>
    <property type="project" value="InterPro"/>
</dbReference>
<dbReference type="EMBL" id="HBFK01042269">
    <property type="protein sequence ID" value="CAD8759131.1"/>
    <property type="molecule type" value="Transcribed_RNA"/>
</dbReference>
<proteinExistence type="predicted"/>
<reference evidence="1" key="1">
    <citation type="submission" date="2021-01" db="EMBL/GenBank/DDBJ databases">
        <authorList>
            <person name="Corre E."/>
            <person name="Pelletier E."/>
            <person name="Niang G."/>
            <person name="Scheremetjew M."/>
            <person name="Finn R."/>
            <person name="Kale V."/>
            <person name="Holt S."/>
            <person name="Cochrane G."/>
            <person name="Meng A."/>
            <person name="Brown T."/>
            <person name="Cohen L."/>
        </authorList>
    </citation>
    <scope>NUCLEOTIDE SEQUENCE</scope>
    <source>
        <strain evidence="1">CCMP441</strain>
        <strain evidence="2">CCMP644</strain>
    </source>
</reference>
<dbReference type="SUPFAM" id="SSF56024">
    <property type="entry name" value="Phospholipase D/nuclease"/>
    <property type="match status" value="1"/>
</dbReference>
<evidence type="ECO:0000313" key="1">
    <source>
        <dbReference type="EMBL" id="CAD8759131.1"/>
    </source>
</evidence>
<dbReference type="Pfam" id="PF06087">
    <property type="entry name" value="Tyr-DNA_phospho"/>
    <property type="match status" value="1"/>
</dbReference>
<name>A0A6U4LJG7_HEMAN</name>
<evidence type="ECO:0000313" key="2">
    <source>
        <dbReference type="EMBL" id="CAD8967613.1"/>
    </source>
</evidence>
<dbReference type="Gene3D" id="3.30.870.10">
    <property type="entry name" value="Endonuclease Chain A"/>
    <property type="match status" value="1"/>
</dbReference>
<organism evidence="1">
    <name type="scientific">Hemiselmis andersenii</name>
    <name type="common">Cryptophyte alga</name>
    <dbReference type="NCBI Taxonomy" id="464988"/>
    <lineage>
        <taxon>Eukaryota</taxon>
        <taxon>Cryptophyceae</taxon>
        <taxon>Cryptomonadales</taxon>
        <taxon>Hemiselmidaceae</taxon>
        <taxon>Hemiselmis</taxon>
    </lineage>
</organism>
<dbReference type="GO" id="GO:0008081">
    <property type="term" value="F:phosphoric diester hydrolase activity"/>
    <property type="evidence" value="ECO:0007669"/>
    <property type="project" value="InterPro"/>
</dbReference>
<dbReference type="AlphaFoldDB" id="A0A6U4LJG7"/>
<gene>
    <name evidence="2" type="ORF">HAND00432_LOCUS18649</name>
    <name evidence="1" type="ORF">HAND1043_LOCUS25645</name>
</gene>
<dbReference type="EMBL" id="HBFX01030915">
    <property type="protein sequence ID" value="CAD8967613.1"/>
    <property type="molecule type" value="Transcribed_RNA"/>
</dbReference>
<protein>
    <submittedName>
        <fullName evidence="1">Uncharacterized protein</fullName>
    </submittedName>
</protein>
<accession>A0A6U4LJG7</accession>
<dbReference type="InterPro" id="IPR010347">
    <property type="entry name" value="Tdp1"/>
</dbReference>
<dbReference type="GO" id="GO:0006281">
    <property type="term" value="P:DNA repair"/>
    <property type="evidence" value="ECO:0007669"/>
    <property type="project" value="InterPro"/>
</dbReference>
<sequence length="574" mass="63519">MSHTKIYASILQDPDNPSAPVLARWLMMGSHNISKVAHGLGQRVVWRIPEGEKEEKAYVIEHMSSWELSVLIIPPRPRVFSLPFDLHSRQWYRGDGADVPCSPTSLNELYTGSGQAKERAEAEVAAAYDALSERHRWAVREGLSDHEGRPPSPILVPFGGLDEHTRLVLFAKLGGDDDPPIASLKLYEGRNLDLPSRFLFNDVLCRRETAEAVDDIFGGLLGLCVGSSRGLEHPHHGDALCVHLNIPEGGLPALVLVRGGGRKVVVQGDKDVVGGPMSIGSALKLSEEGNLGVELRRRADAWVKSNPQKTFASQFFGSLSSYMEEIMVFVAQWMRKFRLFVLEPEGTLKSPMVWTDSEKLAQRHFMVGMVPMFGGGCVPLFQRLSDTEEYKFKVGVLSGIGIDKEYRSKYKLHSPEEKMAKCMASVKWIVKEFEKRVWGGAHEIDFGVALKEEELVQQLRKMAEEACGSELTKTLVIGSSAAGPRTREVAGKVGCRYIHCEQLWGLAHMMRAGALMRGTMTMDRAKEEVFAHLDDVVWGPDKGPLPTNPGKVKNFFGGVKGLPNFGVEGLPNNH</sequence>